<dbReference type="RefSeq" id="WP_184858665.1">
    <property type="nucleotide sequence ID" value="NZ_BAAAWY010000002.1"/>
</dbReference>
<sequence length="112" mass="12187">MTSSTEAPRSTDLGLAELVTRGFRFMHPRNPEGHVVAVIGVRAHHNVIDVVWLRGEDDVVATRMPGDETNFLNPTRIIWRAAGTAGEVLAELLGLPDDRTPGTLLLRHAVAS</sequence>
<evidence type="ECO:0000313" key="1">
    <source>
        <dbReference type="EMBL" id="MBB5889665.1"/>
    </source>
</evidence>
<keyword evidence="2" id="KW-1185">Reference proteome</keyword>
<reference evidence="1 2" key="1">
    <citation type="submission" date="2020-08" db="EMBL/GenBank/DDBJ databases">
        <title>Sequencing the genomes of 1000 actinobacteria strains.</title>
        <authorList>
            <person name="Klenk H.-P."/>
        </authorList>
    </citation>
    <scope>NUCLEOTIDE SEQUENCE [LARGE SCALE GENOMIC DNA]</scope>
    <source>
        <strain evidence="1 2">DSM 43851</strain>
    </source>
</reference>
<gene>
    <name evidence="1" type="ORF">BJ998_000861</name>
</gene>
<dbReference type="AlphaFoldDB" id="A0A7W9KBP5"/>
<protein>
    <submittedName>
        <fullName evidence="1">Uncharacterized protein</fullName>
    </submittedName>
</protein>
<name>A0A7W9KBP5_9PSEU</name>
<organism evidence="1 2">
    <name type="scientific">Kutzneria kofuensis</name>
    <dbReference type="NCBI Taxonomy" id="103725"/>
    <lineage>
        <taxon>Bacteria</taxon>
        <taxon>Bacillati</taxon>
        <taxon>Actinomycetota</taxon>
        <taxon>Actinomycetes</taxon>
        <taxon>Pseudonocardiales</taxon>
        <taxon>Pseudonocardiaceae</taxon>
        <taxon>Kutzneria</taxon>
    </lineage>
</organism>
<accession>A0A7W9KBP5</accession>
<evidence type="ECO:0000313" key="2">
    <source>
        <dbReference type="Proteomes" id="UP000585638"/>
    </source>
</evidence>
<comment type="caution">
    <text evidence="1">The sequence shown here is derived from an EMBL/GenBank/DDBJ whole genome shotgun (WGS) entry which is preliminary data.</text>
</comment>
<proteinExistence type="predicted"/>
<dbReference type="EMBL" id="JACHIR010000001">
    <property type="protein sequence ID" value="MBB5889665.1"/>
    <property type="molecule type" value="Genomic_DNA"/>
</dbReference>
<dbReference type="Proteomes" id="UP000585638">
    <property type="component" value="Unassembled WGS sequence"/>
</dbReference>